<dbReference type="AlphaFoldDB" id="A0AAV6G5F7"/>
<dbReference type="Proteomes" id="UP000823561">
    <property type="component" value="Chromosome 14"/>
</dbReference>
<organism evidence="1 2">
    <name type="scientific">Alosa alosa</name>
    <name type="common">allis shad</name>
    <dbReference type="NCBI Taxonomy" id="278164"/>
    <lineage>
        <taxon>Eukaryota</taxon>
        <taxon>Metazoa</taxon>
        <taxon>Chordata</taxon>
        <taxon>Craniata</taxon>
        <taxon>Vertebrata</taxon>
        <taxon>Euteleostomi</taxon>
        <taxon>Actinopterygii</taxon>
        <taxon>Neopterygii</taxon>
        <taxon>Teleostei</taxon>
        <taxon>Clupei</taxon>
        <taxon>Clupeiformes</taxon>
        <taxon>Clupeoidei</taxon>
        <taxon>Clupeidae</taxon>
        <taxon>Alosa</taxon>
    </lineage>
</organism>
<evidence type="ECO:0000313" key="1">
    <source>
        <dbReference type="EMBL" id="KAG5270055.1"/>
    </source>
</evidence>
<dbReference type="EMBL" id="JADWDJ010000014">
    <property type="protein sequence ID" value="KAG5270055.1"/>
    <property type="molecule type" value="Genomic_DNA"/>
</dbReference>
<evidence type="ECO:0000313" key="2">
    <source>
        <dbReference type="Proteomes" id="UP000823561"/>
    </source>
</evidence>
<gene>
    <name evidence="1" type="ORF">AALO_G00188160</name>
</gene>
<accession>A0AAV6G5F7</accession>
<comment type="caution">
    <text evidence="1">The sequence shown here is derived from an EMBL/GenBank/DDBJ whole genome shotgun (WGS) entry which is preliminary data.</text>
</comment>
<protein>
    <submittedName>
        <fullName evidence="1">Uncharacterized protein</fullName>
    </submittedName>
</protein>
<proteinExistence type="predicted"/>
<sequence>MRPNSAQMEAVLRMSRMVPWASSPVSSWFSWRAALKTLSRLSSSICCPWQLSWPDATERGAIQEDKYMLKDRI</sequence>
<keyword evidence="2" id="KW-1185">Reference proteome</keyword>
<name>A0AAV6G5F7_9TELE</name>
<reference evidence="1" key="1">
    <citation type="submission" date="2020-10" db="EMBL/GenBank/DDBJ databases">
        <title>Chromosome-scale genome assembly of the Allis shad, Alosa alosa.</title>
        <authorList>
            <person name="Margot Z."/>
            <person name="Christophe K."/>
            <person name="Cabau C."/>
            <person name="Louis A."/>
            <person name="Berthelot C."/>
            <person name="Parey E."/>
            <person name="Roest Crollius H."/>
            <person name="Montfort J."/>
            <person name="Robinson-Rechavi M."/>
            <person name="Bucao C."/>
            <person name="Bouchez O."/>
            <person name="Gislard M."/>
            <person name="Lluch J."/>
            <person name="Milhes M."/>
            <person name="Lampietro C."/>
            <person name="Lopez Roques C."/>
            <person name="Donnadieu C."/>
            <person name="Braasch I."/>
            <person name="Desvignes T."/>
            <person name="Postlethwait J."/>
            <person name="Bobe J."/>
            <person name="Guiguen Y."/>
        </authorList>
    </citation>
    <scope>NUCLEOTIDE SEQUENCE</scope>
    <source>
        <strain evidence="1">M-15738</strain>
        <tissue evidence="1">Blood</tissue>
    </source>
</reference>